<comment type="caution">
    <text evidence="2">The sequence shown here is derived from an EMBL/GenBank/DDBJ whole genome shotgun (WGS) entry which is preliminary data.</text>
</comment>
<proteinExistence type="predicted"/>
<keyword evidence="1" id="KW-0472">Membrane</keyword>
<evidence type="ECO:0000256" key="1">
    <source>
        <dbReference type="SAM" id="Phobius"/>
    </source>
</evidence>
<keyword evidence="1" id="KW-0812">Transmembrane</keyword>
<organism evidence="2 3">
    <name type="scientific">Actinomycetospora straminea</name>
    <dbReference type="NCBI Taxonomy" id="663607"/>
    <lineage>
        <taxon>Bacteria</taxon>
        <taxon>Bacillati</taxon>
        <taxon>Actinomycetota</taxon>
        <taxon>Actinomycetes</taxon>
        <taxon>Pseudonocardiales</taxon>
        <taxon>Pseudonocardiaceae</taxon>
        <taxon>Actinomycetospora</taxon>
    </lineage>
</organism>
<sequence>MRRALAAWERVYGADPLHLLALVGCFALVAAVVRQVADEPSWWWMLVWFVGAIVAHDLVTYPLYALADRSLVLGRWAWRRRTHRTAPRVGVVDHLRLPAMGSVLLLVVFWPSISRAGEPVLLFAAGRTTTDYLDRWLWVTAGLFLLSAVVYAARLGRPVRDRPD</sequence>
<evidence type="ECO:0008006" key="4">
    <source>
        <dbReference type="Google" id="ProtNLM"/>
    </source>
</evidence>
<feature type="transmembrane region" description="Helical" evidence="1">
    <location>
        <begin position="12"/>
        <end position="33"/>
    </location>
</feature>
<feature type="transmembrane region" description="Helical" evidence="1">
    <location>
        <begin position="88"/>
        <end position="113"/>
    </location>
</feature>
<keyword evidence="1" id="KW-1133">Transmembrane helix</keyword>
<dbReference type="Proteomes" id="UP001500457">
    <property type="component" value="Unassembled WGS sequence"/>
</dbReference>
<accession>A0ABP9F9W4</accession>
<keyword evidence="3" id="KW-1185">Reference proteome</keyword>
<feature type="transmembrane region" description="Helical" evidence="1">
    <location>
        <begin position="136"/>
        <end position="153"/>
    </location>
</feature>
<name>A0ABP9F9W4_9PSEU</name>
<evidence type="ECO:0000313" key="2">
    <source>
        <dbReference type="EMBL" id="GAA4896573.1"/>
    </source>
</evidence>
<dbReference type="EMBL" id="BAABHQ010000030">
    <property type="protein sequence ID" value="GAA4896573.1"/>
    <property type="molecule type" value="Genomic_DNA"/>
</dbReference>
<dbReference type="RefSeq" id="WP_274235244.1">
    <property type="nucleotide sequence ID" value="NZ_BAABHQ010000030.1"/>
</dbReference>
<reference evidence="3" key="1">
    <citation type="journal article" date="2019" name="Int. J. Syst. Evol. Microbiol.">
        <title>The Global Catalogue of Microorganisms (GCM) 10K type strain sequencing project: providing services to taxonomists for standard genome sequencing and annotation.</title>
        <authorList>
            <consortium name="The Broad Institute Genomics Platform"/>
            <consortium name="The Broad Institute Genome Sequencing Center for Infectious Disease"/>
            <person name="Wu L."/>
            <person name="Ma J."/>
        </authorList>
    </citation>
    <scope>NUCLEOTIDE SEQUENCE [LARGE SCALE GENOMIC DNA]</scope>
    <source>
        <strain evidence="3">JCM 17983</strain>
    </source>
</reference>
<feature type="transmembrane region" description="Helical" evidence="1">
    <location>
        <begin position="45"/>
        <end position="67"/>
    </location>
</feature>
<gene>
    <name evidence="2" type="ORF">GCM10023203_58800</name>
</gene>
<protein>
    <recommendedName>
        <fullName evidence="4">Transmembrane protein</fullName>
    </recommendedName>
</protein>
<evidence type="ECO:0000313" key="3">
    <source>
        <dbReference type="Proteomes" id="UP001500457"/>
    </source>
</evidence>